<dbReference type="OrthoDB" id="962781at2"/>
<gene>
    <name evidence="1" type="ORF">EWM57_01130</name>
</gene>
<dbReference type="Proteomes" id="UP000294155">
    <property type="component" value="Unassembled WGS sequence"/>
</dbReference>
<dbReference type="RefSeq" id="WP_129919293.1">
    <property type="nucleotide sequence ID" value="NZ_SEWE01000002.1"/>
</dbReference>
<proteinExistence type="predicted"/>
<dbReference type="AlphaFoldDB" id="A0A4Q5LHK8"/>
<evidence type="ECO:0008006" key="3">
    <source>
        <dbReference type="Google" id="ProtNLM"/>
    </source>
</evidence>
<protein>
    <recommendedName>
        <fullName evidence="3">Lipoprotein</fullName>
    </recommendedName>
</protein>
<evidence type="ECO:0000313" key="2">
    <source>
        <dbReference type="Proteomes" id="UP000294155"/>
    </source>
</evidence>
<sequence length="176" mass="19309">MRYTFVLSALCATVLLTGCGKKIDFGQDAGITMRDERNVPQGAGDPTDWTTDGTWNKTERGLFHLAPAVDLNGSQQGGVSGLSFYPNPVSSATRSAHFNSGTAQADMQLKLVFVDRKYKVVLEQDAQAAKGKNMLFALTLPADKFKADATYRLYYVYYGADGTLYYKGHGDIRIDE</sequence>
<comment type="caution">
    <text evidence="1">The sequence shown here is derived from an EMBL/GenBank/DDBJ whole genome shotgun (WGS) entry which is preliminary data.</text>
</comment>
<reference evidence="1 2" key="1">
    <citation type="submission" date="2019-02" db="EMBL/GenBank/DDBJ databases">
        <title>Bacterial novel species isolated from soil.</title>
        <authorList>
            <person name="Jung H.-Y."/>
        </authorList>
    </citation>
    <scope>NUCLEOTIDE SEQUENCE [LARGE SCALE GENOMIC DNA]</scope>
    <source>
        <strain evidence="1 2">1-3-3-3</strain>
    </source>
</reference>
<evidence type="ECO:0000313" key="1">
    <source>
        <dbReference type="EMBL" id="RYU84326.1"/>
    </source>
</evidence>
<dbReference type="PROSITE" id="PS51257">
    <property type="entry name" value="PROKAR_LIPOPROTEIN"/>
    <property type="match status" value="1"/>
</dbReference>
<accession>A0A4Q5LHK8</accession>
<organism evidence="1 2">
    <name type="scientific">Hymenobacter persicinus</name>
    <dbReference type="NCBI Taxonomy" id="2025506"/>
    <lineage>
        <taxon>Bacteria</taxon>
        <taxon>Pseudomonadati</taxon>
        <taxon>Bacteroidota</taxon>
        <taxon>Cytophagia</taxon>
        <taxon>Cytophagales</taxon>
        <taxon>Hymenobacteraceae</taxon>
        <taxon>Hymenobacter</taxon>
    </lineage>
</organism>
<name>A0A4Q5LHK8_9BACT</name>
<dbReference type="EMBL" id="SEWE01000002">
    <property type="protein sequence ID" value="RYU84326.1"/>
    <property type="molecule type" value="Genomic_DNA"/>
</dbReference>
<keyword evidence="2" id="KW-1185">Reference proteome</keyword>